<accession>A0ABT8VA99</accession>
<protein>
    <submittedName>
        <fullName evidence="1">Uncharacterized protein</fullName>
    </submittedName>
</protein>
<comment type="caution">
    <text evidence="1">The sequence shown here is derived from an EMBL/GenBank/DDBJ whole genome shotgun (WGS) entry which is preliminary data.</text>
</comment>
<organism evidence="1 2">
    <name type="scientific">Paenibacillus ehimensis</name>
    <dbReference type="NCBI Taxonomy" id="79264"/>
    <lineage>
        <taxon>Bacteria</taxon>
        <taxon>Bacillati</taxon>
        <taxon>Bacillota</taxon>
        <taxon>Bacilli</taxon>
        <taxon>Bacillales</taxon>
        <taxon>Paenibacillaceae</taxon>
        <taxon>Paenibacillus</taxon>
    </lineage>
</organism>
<evidence type="ECO:0000313" key="1">
    <source>
        <dbReference type="EMBL" id="MDO3677903.1"/>
    </source>
</evidence>
<proteinExistence type="predicted"/>
<dbReference type="RefSeq" id="WP_127488332.1">
    <property type="nucleotide sequence ID" value="NZ_JARLKN010000003.1"/>
</dbReference>
<name>A0ABT8VA99_9BACL</name>
<dbReference type="EMBL" id="JAUMKJ010000013">
    <property type="protein sequence ID" value="MDO3677903.1"/>
    <property type="molecule type" value="Genomic_DNA"/>
</dbReference>
<keyword evidence="2" id="KW-1185">Reference proteome</keyword>
<gene>
    <name evidence="1" type="ORF">Q3C12_12895</name>
</gene>
<reference evidence="1" key="1">
    <citation type="submission" date="2023-07" db="EMBL/GenBank/DDBJ databases">
        <authorList>
            <person name="Aktuganov G."/>
            <person name="Boyko T."/>
            <person name="Delegan Y."/>
            <person name="Galimzianova N."/>
            <person name="Gilvanova E."/>
            <person name="Korobov V."/>
            <person name="Kuzmina L."/>
            <person name="Melentiev A."/>
            <person name="Milman P."/>
            <person name="Ryabova A."/>
            <person name="Stupak E."/>
            <person name="Yasakov T."/>
            <person name="Zharikova N."/>
            <person name="Zhurenko E."/>
        </authorList>
    </citation>
    <scope>NUCLEOTIDE SEQUENCE</scope>
    <source>
        <strain evidence="1">IB-739</strain>
    </source>
</reference>
<evidence type="ECO:0000313" key="2">
    <source>
        <dbReference type="Proteomes" id="UP001168883"/>
    </source>
</evidence>
<dbReference type="Proteomes" id="UP001168883">
    <property type="component" value="Unassembled WGS sequence"/>
</dbReference>
<sequence>MHVREVRHVNLSDPDGRVYCCLRNRVVKLDEEQKQAFCSGCRMYAGEASGKGVECVWEDLRPVSDPHVVRDPYAELASNQKKQIWPTDHLSTCMVFGG</sequence>